<keyword evidence="2" id="KW-1185">Reference proteome</keyword>
<name>A0A4Z1CSD3_9RHOB</name>
<dbReference type="OrthoDB" id="7509188at2"/>
<dbReference type="Proteomes" id="UP000297972">
    <property type="component" value="Unassembled WGS sequence"/>
</dbReference>
<reference evidence="1 2" key="1">
    <citation type="submission" date="2019-03" db="EMBL/GenBank/DDBJ databases">
        <authorList>
            <person name="Li J."/>
        </authorList>
    </citation>
    <scope>NUCLEOTIDE SEQUENCE [LARGE SCALE GENOMIC DNA]</scope>
    <source>
        <strain evidence="1 2">3058</strain>
    </source>
</reference>
<dbReference type="Pfam" id="PF11836">
    <property type="entry name" value="Phage_TAC_11"/>
    <property type="match status" value="1"/>
</dbReference>
<evidence type="ECO:0000313" key="1">
    <source>
        <dbReference type="EMBL" id="TGN68267.1"/>
    </source>
</evidence>
<dbReference type="RefSeq" id="WP_135816144.1">
    <property type="nucleotide sequence ID" value="NZ_SRPG01000009.1"/>
</dbReference>
<dbReference type="EMBL" id="SRPG01000009">
    <property type="protein sequence ID" value="TGN68267.1"/>
    <property type="molecule type" value="Genomic_DNA"/>
</dbReference>
<organism evidence="1 2">
    <name type="scientific">Paracoccus liaowanqingii</name>
    <dbReference type="NCBI Taxonomy" id="2560053"/>
    <lineage>
        <taxon>Bacteria</taxon>
        <taxon>Pseudomonadati</taxon>
        <taxon>Pseudomonadota</taxon>
        <taxon>Alphaproteobacteria</taxon>
        <taxon>Rhodobacterales</taxon>
        <taxon>Paracoccaceae</taxon>
        <taxon>Paracoccus</taxon>
    </lineage>
</organism>
<dbReference type="AlphaFoldDB" id="A0A4Z1CSD3"/>
<gene>
    <name evidence="1" type="ORF">E4L95_01915</name>
</gene>
<dbReference type="InterPro" id="IPR021791">
    <property type="entry name" value="Phage_TAC_11"/>
</dbReference>
<evidence type="ECO:0000313" key="2">
    <source>
        <dbReference type="Proteomes" id="UP000297972"/>
    </source>
</evidence>
<accession>A0A4Z1CSD3</accession>
<protein>
    <submittedName>
        <fullName evidence="1">Gene transfer agent family protein</fullName>
    </submittedName>
</protein>
<comment type="caution">
    <text evidence="1">The sequence shown here is derived from an EMBL/GenBank/DDBJ whole genome shotgun (WGS) entry which is preliminary data.</text>
</comment>
<proteinExistence type="predicted"/>
<sequence length="104" mass="11227">MTITHRTFFGDGERSFTLTDPMITELERLTGTGIGGLFLRMTRNDFRLGDLAEIIRLGLIGAGTSPADAARLVEIYALHRPIGEILPLALDVLDARWSGTGAAA</sequence>